<dbReference type="Gene3D" id="3.40.640.10">
    <property type="entry name" value="Type I PLP-dependent aspartate aminotransferase-like (Major domain)"/>
    <property type="match status" value="1"/>
</dbReference>
<dbReference type="PANTHER" id="PTHR46383">
    <property type="entry name" value="ASPARTATE AMINOTRANSFERASE"/>
    <property type="match status" value="1"/>
</dbReference>
<proteinExistence type="inferred from homology"/>
<dbReference type="InterPro" id="IPR015424">
    <property type="entry name" value="PyrdxlP-dep_Trfase"/>
</dbReference>
<evidence type="ECO:0000259" key="6">
    <source>
        <dbReference type="Pfam" id="PF00155"/>
    </source>
</evidence>
<evidence type="ECO:0000256" key="1">
    <source>
        <dbReference type="ARBA" id="ARBA00001933"/>
    </source>
</evidence>
<comment type="similarity">
    <text evidence="2">Belongs to the class-I pyridoxal-phosphate-dependent aminotransferase family.</text>
</comment>
<dbReference type="EMBL" id="CP071446">
    <property type="protein sequence ID" value="QTA38812.1"/>
    <property type="molecule type" value="Genomic_DNA"/>
</dbReference>
<dbReference type="NCBIfam" id="NF041091">
    <property type="entry name" value="asp_aminotase_Arch"/>
    <property type="match status" value="1"/>
</dbReference>
<dbReference type="PANTHER" id="PTHR46383:SF1">
    <property type="entry name" value="ASPARTATE AMINOTRANSFERASE"/>
    <property type="match status" value="1"/>
</dbReference>
<keyword evidence="3 7" id="KW-0032">Aminotransferase</keyword>
<organism evidence="7 8">
    <name type="scientific">Thermosipho ferrireducens</name>
    <dbReference type="NCBI Taxonomy" id="2571116"/>
    <lineage>
        <taxon>Bacteria</taxon>
        <taxon>Thermotogati</taxon>
        <taxon>Thermotogota</taxon>
        <taxon>Thermotogae</taxon>
        <taxon>Thermotogales</taxon>
        <taxon>Fervidobacteriaceae</taxon>
        <taxon>Thermosipho</taxon>
    </lineage>
</organism>
<keyword evidence="5" id="KW-0663">Pyridoxal phosphate</keyword>
<feature type="domain" description="Aminotransferase class I/classII large" evidence="6">
    <location>
        <begin position="27"/>
        <end position="356"/>
    </location>
</feature>
<dbReference type="Gene3D" id="3.90.1150.10">
    <property type="entry name" value="Aspartate Aminotransferase, domain 1"/>
    <property type="match status" value="1"/>
</dbReference>
<accession>A0ABX7S891</accession>
<dbReference type="Proteomes" id="UP000671862">
    <property type="component" value="Chromosome"/>
</dbReference>
<name>A0ABX7S891_9BACT</name>
<evidence type="ECO:0000256" key="2">
    <source>
        <dbReference type="ARBA" id="ARBA00007441"/>
    </source>
</evidence>
<evidence type="ECO:0000256" key="5">
    <source>
        <dbReference type="ARBA" id="ARBA00022898"/>
    </source>
</evidence>
<dbReference type="RefSeq" id="WP_207567529.1">
    <property type="nucleotide sequence ID" value="NZ_CP071446.1"/>
</dbReference>
<dbReference type="SUPFAM" id="SSF53383">
    <property type="entry name" value="PLP-dependent transferases"/>
    <property type="match status" value="1"/>
</dbReference>
<dbReference type="InterPro" id="IPR015421">
    <property type="entry name" value="PyrdxlP-dep_Trfase_major"/>
</dbReference>
<dbReference type="InterPro" id="IPR015422">
    <property type="entry name" value="PyrdxlP-dep_Trfase_small"/>
</dbReference>
<protein>
    <submittedName>
        <fullName evidence="7">Pyridoxal phosphate-dependent aminotransferase</fullName>
    </submittedName>
</protein>
<dbReference type="InterPro" id="IPR004839">
    <property type="entry name" value="Aminotransferase_I/II_large"/>
</dbReference>
<reference evidence="7 8" key="1">
    <citation type="submission" date="2021-03" db="EMBL/GenBank/DDBJ databases">
        <title>Thermosipho ferrireducens sp.nov., an anaerobic thermophilic iron-reducing bacterium isolated from a deep-sea hydrothermal sulfide deposits.</title>
        <authorList>
            <person name="Zeng X."/>
            <person name="Chen Y."/>
            <person name="Shao Z."/>
        </authorList>
    </citation>
    <scope>NUCLEOTIDE SEQUENCE [LARGE SCALE GENOMIC DNA]</scope>
    <source>
        <strain evidence="7 8">JL129W03</strain>
    </source>
</reference>
<keyword evidence="4" id="KW-0808">Transferase</keyword>
<dbReference type="InterPro" id="IPR050596">
    <property type="entry name" value="AspAT/PAT-like"/>
</dbReference>
<comment type="cofactor">
    <cofactor evidence="1">
        <name>pyridoxal 5'-phosphate</name>
        <dbReference type="ChEBI" id="CHEBI:597326"/>
    </cofactor>
</comment>
<dbReference type="Pfam" id="PF00155">
    <property type="entry name" value="Aminotran_1_2"/>
    <property type="match status" value="1"/>
</dbReference>
<evidence type="ECO:0000313" key="7">
    <source>
        <dbReference type="EMBL" id="QTA38812.1"/>
    </source>
</evidence>
<dbReference type="GO" id="GO:0008483">
    <property type="term" value="F:transaminase activity"/>
    <property type="evidence" value="ECO:0007669"/>
    <property type="project" value="UniProtKB-KW"/>
</dbReference>
<evidence type="ECO:0000256" key="3">
    <source>
        <dbReference type="ARBA" id="ARBA00022576"/>
    </source>
</evidence>
<sequence length="378" mass="42292">MDIIDSIPTSKTLEINAIAKKLKSQGKDIINLTTGEPDFPTPEPIKEKAKEALKNNFTKYTDSKGIYELREAISTMLKGKGIYFSNDEIVVTNGGKQAIFNSIMSILDKGDEIILFSPLWVSYIPMVMLVGAEPVIVETKFENDFLPTKEDIISKLTDKTKVILINSPNNPTGSVYSKEILEEIAEIANKNNIFVIADEVYDSLVYDGSFTSLYGMVNEDLLIYVNAFSKAYSMTGWRIGFVATKNEVVYRRIAKLQSHTTSSTNSISQYAAIEATVTDNSKMVEEFRKRRNFAVEKAKEIGLDFVNPKGAFYLFFKSPVEDDEAFCKELLEKKLVALVPGSAFNANGFVRLSFANSIEILSEGFKRIGEFLKENINP</sequence>
<gene>
    <name evidence="7" type="ORF">JYK00_04710</name>
</gene>
<dbReference type="CDD" id="cd00609">
    <property type="entry name" value="AAT_like"/>
    <property type="match status" value="1"/>
</dbReference>
<keyword evidence="8" id="KW-1185">Reference proteome</keyword>
<evidence type="ECO:0000313" key="8">
    <source>
        <dbReference type="Proteomes" id="UP000671862"/>
    </source>
</evidence>
<evidence type="ECO:0000256" key="4">
    <source>
        <dbReference type="ARBA" id="ARBA00022679"/>
    </source>
</evidence>